<accession>A0A154WEK8</accession>
<reference evidence="1 2" key="1">
    <citation type="submission" date="2015-12" db="EMBL/GenBank/DDBJ databases">
        <title>Genome sequence of Oceanibaculum pacificum MCCC 1A02656.</title>
        <authorList>
            <person name="Lu L."/>
            <person name="Lai Q."/>
            <person name="Shao Z."/>
            <person name="Qian P."/>
        </authorList>
    </citation>
    <scope>NUCLEOTIDE SEQUENCE [LARGE SCALE GENOMIC DNA]</scope>
    <source>
        <strain evidence="1 2">MCCC 1A02656</strain>
    </source>
</reference>
<dbReference type="RefSeq" id="WP_067553436.1">
    <property type="nucleotide sequence ID" value="NZ_LPXN01000068.1"/>
</dbReference>
<dbReference type="AlphaFoldDB" id="A0A154WEK8"/>
<organism evidence="1 2">
    <name type="scientific">Oceanibaculum pacificum</name>
    <dbReference type="NCBI Taxonomy" id="580166"/>
    <lineage>
        <taxon>Bacteria</taxon>
        <taxon>Pseudomonadati</taxon>
        <taxon>Pseudomonadota</taxon>
        <taxon>Alphaproteobacteria</taxon>
        <taxon>Rhodospirillales</taxon>
        <taxon>Oceanibaculaceae</taxon>
        <taxon>Oceanibaculum</taxon>
    </lineage>
</organism>
<dbReference type="Proteomes" id="UP000076400">
    <property type="component" value="Unassembled WGS sequence"/>
</dbReference>
<sequence length="65" mass="7311">MKFEDQMAVKLLAHSVNQLGTAVTEALCTTPDRRMVRLMVERVKGDLDSFLEHYEAVESGTEKQG</sequence>
<evidence type="ECO:0000313" key="2">
    <source>
        <dbReference type="Proteomes" id="UP000076400"/>
    </source>
</evidence>
<comment type="caution">
    <text evidence="1">The sequence shown here is derived from an EMBL/GenBank/DDBJ whole genome shotgun (WGS) entry which is preliminary data.</text>
</comment>
<gene>
    <name evidence="1" type="ORF">AUP43_05655</name>
</gene>
<keyword evidence="2" id="KW-1185">Reference proteome</keyword>
<dbReference type="EMBL" id="LPXN01000068">
    <property type="protein sequence ID" value="KZD11961.1"/>
    <property type="molecule type" value="Genomic_DNA"/>
</dbReference>
<protein>
    <submittedName>
        <fullName evidence="1">Uncharacterized protein</fullName>
    </submittedName>
</protein>
<evidence type="ECO:0000313" key="1">
    <source>
        <dbReference type="EMBL" id="KZD11961.1"/>
    </source>
</evidence>
<proteinExistence type="predicted"/>
<dbReference type="OrthoDB" id="7361863at2"/>
<name>A0A154WEK8_9PROT</name>